<name>A0A815LGS3_9BILA</name>
<evidence type="ECO:0000313" key="2">
    <source>
        <dbReference type="EMBL" id="CAF1409880.1"/>
    </source>
</evidence>
<evidence type="ECO:0000256" key="1">
    <source>
        <dbReference type="SAM" id="MobiDB-lite"/>
    </source>
</evidence>
<feature type="compositionally biased region" description="Low complexity" evidence="1">
    <location>
        <begin position="1145"/>
        <end position="1167"/>
    </location>
</feature>
<evidence type="ECO:0000313" key="3">
    <source>
        <dbReference type="Proteomes" id="UP000663864"/>
    </source>
</evidence>
<dbReference type="Proteomes" id="UP000663864">
    <property type="component" value="Unassembled WGS sequence"/>
</dbReference>
<feature type="region of interest" description="Disordered" evidence="1">
    <location>
        <begin position="1206"/>
        <end position="1230"/>
    </location>
</feature>
<organism evidence="2 3">
    <name type="scientific">Rotaria sordida</name>
    <dbReference type="NCBI Taxonomy" id="392033"/>
    <lineage>
        <taxon>Eukaryota</taxon>
        <taxon>Metazoa</taxon>
        <taxon>Spiralia</taxon>
        <taxon>Gnathifera</taxon>
        <taxon>Rotifera</taxon>
        <taxon>Eurotatoria</taxon>
        <taxon>Bdelloidea</taxon>
        <taxon>Philodinida</taxon>
        <taxon>Philodinidae</taxon>
        <taxon>Rotaria</taxon>
    </lineage>
</organism>
<reference evidence="2" key="1">
    <citation type="submission" date="2021-02" db="EMBL/GenBank/DDBJ databases">
        <authorList>
            <person name="Nowell W R."/>
        </authorList>
    </citation>
    <scope>NUCLEOTIDE SEQUENCE</scope>
</reference>
<dbReference type="EMBL" id="CAJNOT010003984">
    <property type="protein sequence ID" value="CAF1409880.1"/>
    <property type="molecule type" value="Genomic_DNA"/>
</dbReference>
<feature type="compositionally biased region" description="Polar residues" evidence="1">
    <location>
        <begin position="1066"/>
        <end position="1084"/>
    </location>
</feature>
<feature type="region of interest" description="Disordered" evidence="1">
    <location>
        <begin position="1139"/>
        <end position="1174"/>
    </location>
</feature>
<gene>
    <name evidence="2" type="ORF">ZHD862_LOCUS33491</name>
</gene>
<feature type="compositionally biased region" description="Acidic residues" evidence="1">
    <location>
        <begin position="1090"/>
        <end position="1100"/>
    </location>
</feature>
<feature type="region of interest" description="Disordered" evidence="1">
    <location>
        <begin position="1066"/>
        <end position="1100"/>
    </location>
</feature>
<sequence length="1376" mass="158465">LMDTLANNYGYQNFTIENSNSKGKIINEYNCMNFPYNQQLKIHCQKCGRHTRNQNPYINNGRVKCEQRHCRHGHQLKCKRQSRHFPTELSSCSMITQTNDHHSISKNILNRNSSRKSSQINTLIDQIIQVQQLKSTRCNTQSHSYTYYMDNNYKNDHVQYAHNGEPNFRIRCELGPLCGTSYSTFAAYKGHIYREHADLLNDNSCKEEMQLDKNADNGETLASTYCENQLDFDIDMNDMEDEQDNRNFNQTINRNAFDTDLMYDYRHASQAKQHPILKNKPDSLLFHLYIDEIGLTNPIGAKKDTQKITMLYFQLEHLPDIVRSKLKSIGLLAMCHSTYLSIKSNRIKFFEPIVEDLNALQTTGLYIPALDTQLNFAFTIVAGDHLGSNDIGGFQKNFNSGQFCRHCHINYDQRLIPSSQISYPHRTRDQHDSLVQQVINLNNSIILQGVVDVSPFSKLIGFHATTSLPNDLMHDFNEGLCSQILLAMIKEASTKRILSYGDVEDRLMSFEYGLNDKSNKPPILRKKHLNKGKIVDTKEIYICLREIISHLYASPFRKSWLPYLHSLTVRFQSLMVHLLPNLVISKVHLITHYAKQVEMYGPPIRHWCMRFESKHQIFKQLAVKSNNFKNILYTLSKRHQLRQCLLLSLSNYYKMINEGYSSTERNLYALPADVREDIDGETLFNLPESIMYEIIKPIKERIRFLAEHRALFHNKFQDTSDQITSKKYTDNLPVISSQQVIEQPDANQFTSMSTITFSNNDRNNSSTFDSSTDSEVVNKETMISLQQDNDKENYEDEEQPHFPIRYHIFDLPPKIQQIIDKDDINGFRGHTNARRLLLDAIFMDVTTKYSLFYPDTHEYRSMGIAILEKLNIKNDNEALNDWIESLKNKFKRERRPLQQISEEVLKMKLKFGNRGGRPVKQTDNVIAARREAHVEFWNKVDVNDDPQEIDEHIQFMKNELAKESFNLDSEPLSPRPTIQVTTDKFLIYLDYNVITETASIDQALCIIISLYVIFELQFGTHNRIIHLLYGILLQDPATLTKQLRFTLKQWNFEIDKKERKQKTQLVNHTSTNNNTPAPSINNLQHRGENEPDYLSDEEPPEDFIERTYKLDPLIEVKKQLSKYAVGNDVENPTMTTTIDANVDHTSNNSKKTSQSFSSSTATTDSQSLIHSSSLKQRHVETSISVLSDENRLYSVKMEHTMIKSQKELPPTKPPIHIASSKKRRPNPEEPISSRCWTNFNNGKLALPITNSFIFCLGSSKTSIVDYSKNSVIDASNYCIVVGKLQFEINNSFFFRSGSSKTSIVGSSKTSIVSSSKNSVIDASIHSILGSWKNSVIGFTKNSITGALKNSIASFLKGPLIGKLPLEKINWVIYFCV</sequence>
<feature type="non-terminal residue" evidence="2">
    <location>
        <position position="1"/>
    </location>
</feature>
<proteinExistence type="predicted"/>
<protein>
    <submittedName>
        <fullName evidence="2">Uncharacterized protein</fullName>
    </submittedName>
</protein>
<comment type="caution">
    <text evidence="2">The sequence shown here is derived from an EMBL/GenBank/DDBJ whole genome shotgun (WGS) entry which is preliminary data.</text>
</comment>
<accession>A0A815LGS3</accession>